<feature type="transmembrane region" description="Helical" evidence="7">
    <location>
        <begin position="552"/>
        <end position="570"/>
    </location>
</feature>
<evidence type="ECO:0000313" key="12">
    <source>
        <dbReference type="Proteomes" id="UP000242254"/>
    </source>
</evidence>
<proteinExistence type="inferred from homology"/>
<organism evidence="11 12">
    <name type="scientific">Rhizopus microsporus ATCC 52813</name>
    <dbReference type="NCBI Taxonomy" id="1340429"/>
    <lineage>
        <taxon>Eukaryota</taxon>
        <taxon>Fungi</taxon>
        <taxon>Fungi incertae sedis</taxon>
        <taxon>Mucoromycota</taxon>
        <taxon>Mucoromycotina</taxon>
        <taxon>Mucoromycetes</taxon>
        <taxon>Mucorales</taxon>
        <taxon>Mucorineae</taxon>
        <taxon>Rhizopodaceae</taxon>
        <taxon>Rhizopus</taxon>
    </lineage>
</organism>
<feature type="transmembrane region" description="Helical" evidence="7">
    <location>
        <begin position="466"/>
        <end position="484"/>
    </location>
</feature>
<reference evidence="11 12" key="1">
    <citation type="journal article" date="2016" name="Proc. Natl. Acad. Sci. U.S.A.">
        <title>Lipid metabolic changes in an early divergent fungus govern the establishment of a mutualistic symbiosis with endobacteria.</title>
        <authorList>
            <person name="Lastovetsky O.A."/>
            <person name="Gaspar M.L."/>
            <person name="Mondo S.J."/>
            <person name="LaButti K.M."/>
            <person name="Sandor L."/>
            <person name="Grigoriev I.V."/>
            <person name="Henry S.A."/>
            <person name="Pawlowska T.E."/>
        </authorList>
    </citation>
    <scope>NUCLEOTIDE SEQUENCE [LARGE SCALE GENOMIC DNA]</scope>
    <source>
        <strain evidence="11 12">ATCC 52813</strain>
    </source>
</reference>
<protein>
    <submittedName>
        <fullName evidence="11">DUF221-domain-containing protein</fullName>
    </submittedName>
</protein>
<dbReference type="AlphaFoldDB" id="A0A2G4T4L1"/>
<evidence type="ECO:0000256" key="5">
    <source>
        <dbReference type="ARBA" id="ARBA00022989"/>
    </source>
</evidence>
<gene>
    <name evidence="11" type="ORF">RHIMIDRAFT_246543</name>
</gene>
<keyword evidence="6 7" id="KW-0472">Membrane</keyword>
<feature type="transmembrane region" description="Helical" evidence="7">
    <location>
        <begin position="370"/>
        <end position="396"/>
    </location>
</feature>
<dbReference type="InterPro" id="IPR027815">
    <property type="entry name" value="CSC1/OSCA1-like_cyt"/>
</dbReference>
<dbReference type="GO" id="GO:0005886">
    <property type="term" value="C:plasma membrane"/>
    <property type="evidence" value="ECO:0007669"/>
    <property type="project" value="TreeGrafter"/>
</dbReference>
<dbReference type="GeneID" id="35441316"/>
<dbReference type="Pfam" id="PF14703">
    <property type="entry name" value="PHM7_cyt"/>
    <property type="match status" value="1"/>
</dbReference>
<keyword evidence="3" id="KW-0813">Transport</keyword>
<accession>A0A2G4T4L1</accession>
<comment type="similarity">
    <text evidence="2">Belongs to the CSC1 (TC 1.A.17) family.</text>
</comment>
<feature type="transmembrane region" description="Helical" evidence="7">
    <location>
        <begin position="490"/>
        <end position="508"/>
    </location>
</feature>
<evidence type="ECO:0000313" key="11">
    <source>
        <dbReference type="EMBL" id="PHZ15938.1"/>
    </source>
</evidence>
<feature type="transmembrane region" description="Helical" evidence="7">
    <location>
        <begin position="98"/>
        <end position="118"/>
    </location>
</feature>
<feature type="transmembrane region" description="Helical" evidence="7">
    <location>
        <begin position="432"/>
        <end position="454"/>
    </location>
</feature>
<feature type="domain" description="CSC1/OSCA1-like N-terminal transmembrane" evidence="9">
    <location>
        <begin position="16"/>
        <end position="173"/>
    </location>
</feature>
<feature type="transmembrane region" description="Helical" evidence="7">
    <location>
        <begin position="153"/>
        <end position="172"/>
    </location>
</feature>
<evidence type="ECO:0000256" key="2">
    <source>
        <dbReference type="ARBA" id="ARBA00007779"/>
    </source>
</evidence>
<evidence type="ECO:0000256" key="1">
    <source>
        <dbReference type="ARBA" id="ARBA00004141"/>
    </source>
</evidence>
<feature type="domain" description="CSC1/OSCA1-like 7TM region" evidence="8">
    <location>
        <begin position="412"/>
        <end position="609"/>
    </location>
</feature>
<dbReference type="RefSeq" id="XP_023469646.1">
    <property type="nucleotide sequence ID" value="XM_023610326.1"/>
</dbReference>
<evidence type="ECO:0000256" key="4">
    <source>
        <dbReference type="ARBA" id="ARBA00022692"/>
    </source>
</evidence>
<dbReference type="GO" id="GO:0005227">
    <property type="term" value="F:calcium-activated cation channel activity"/>
    <property type="evidence" value="ECO:0007669"/>
    <property type="project" value="InterPro"/>
</dbReference>
<evidence type="ECO:0000256" key="6">
    <source>
        <dbReference type="ARBA" id="ARBA00023136"/>
    </source>
</evidence>
<dbReference type="PANTHER" id="PTHR13018">
    <property type="entry name" value="PROBABLE MEMBRANE PROTEIN DUF221-RELATED"/>
    <property type="match status" value="1"/>
</dbReference>
<dbReference type="InterPro" id="IPR032880">
    <property type="entry name" value="CSC1/OSCA1-like_N"/>
</dbReference>
<dbReference type="STRING" id="1340429.A0A2G4T4L1"/>
<dbReference type="InterPro" id="IPR003864">
    <property type="entry name" value="CSC1/OSCA1-like_7TM"/>
</dbReference>
<evidence type="ECO:0000259" key="10">
    <source>
        <dbReference type="Pfam" id="PF14703"/>
    </source>
</evidence>
<dbReference type="CDD" id="cd00590">
    <property type="entry name" value="RRM_SF"/>
    <property type="match status" value="1"/>
</dbReference>
<dbReference type="Pfam" id="PF13967">
    <property type="entry name" value="RSN1_TM"/>
    <property type="match status" value="1"/>
</dbReference>
<dbReference type="Proteomes" id="UP000242254">
    <property type="component" value="Unassembled WGS sequence"/>
</dbReference>
<keyword evidence="12" id="KW-1185">Reference proteome</keyword>
<evidence type="ECO:0000256" key="3">
    <source>
        <dbReference type="ARBA" id="ARBA00022448"/>
    </source>
</evidence>
<dbReference type="Pfam" id="PF02714">
    <property type="entry name" value="RSN1_7TM"/>
    <property type="match status" value="1"/>
</dbReference>
<evidence type="ECO:0000259" key="9">
    <source>
        <dbReference type="Pfam" id="PF13967"/>
    </source>
</evidence>
<comment type="subcellular location">
    <subcellularLocation>
        <location evidence="1">Membrane</location>
        <topology evidence="1">Multi-pass membrane protein</topology>
    </subcellularLocation>
</comment>
<dbReference type="PANTHER" id="PTHR13018:SF139">
    <property type="entry name" value="PHOSPHATE METABOLISM PROTEIN 7"/>
    <property type="match status" value="1"/>
</dbReference>
<feature type="domain" description="CSC1/OSCA1-like cytosolic" evidence="10">
    <location>
        <begin position="192"/>
        <end position="353"/>
    </location>
</feature>
<keyword evidence="5 7" id="KW-1133">Transmembrane helix</keyword>
<dbReference type="InterPro" id="IPR045122">
    <property type="entry name" value="Csc1-like"/>
</dbReference>
<evidence type="ECO:0000259" key="8">
    <source>
        <dbReference type="Pfam" id="PF02714"/>
    </source>
</evidence>
<name>A0A2G4T4L1_RHIZD</name>
<feature type="transmembrane region" description="Helical" evidence="7">
    <location>
        <begin position="12"/>
        <end position="34"/>
    </location>
</feature>
<dbReference type="EMBL" id="KZ303843">
    <property type="protein sequence ID" value="PHZ15938.1"/>
    <property type="molecule type" value="Genomic_DNA"/>
</dbReference>
<feature type="transmembrane region" description="Helical" evidence="7">
    <location>
        <begin position="529"/>
        <end position="546"/>
    </location>
</feature>
<keyword evidence="4 7" id="KW-0812">Transmembrane</keyword>
<evidence type="ECO:0000256" key="7">
    <source>
        <dbReference type="SAM" id="Phobius"/>
    </source>
</evidence>
<feature type="transmembrane region" description="Helical" evidence="7">
    <location>
        <begin position="618"/>
        <end position="636"/>
    </location>
</feature>
<sequence>MATIETAYYVPTFLGLSTTFGISCAISASCIIAFEVYKRFESMQCLFAPKSHLFKNSIPALPNYLFSWATCTFSISEQDLLQRVGLDAIMHIRFLRMAVHFLVFQSLIVCPILLGLHWTGSASQQQAYSDHFRSNSTLYYLSIANIKSHDPVVWTHVFFAYFISLTWLWLLFANHVHHIHLLHQLPRQLLHKRTVLVTRIPPHLRTKEALEDYFMKQGQVESVELIPHKTIRSLDTLLKKRQKLIDELELTLIQMARKRIHSDRSDDWDQWILQLQEYPEYTTITDTLSEVEAMDKDIIEQRAHISNDVTASAFVTFKRNQSAQVTSQIVTSSKPGILHVRMAPEPRDILWKHLLRKGRKSRLLGGGKKWLVSVAVWSLTIFWLFPITFILSLTSISSLTQHFPFLEQFIVSSFVDFISYSELEDTVLGRHYHFAIFNVLIVFLLGTTFLSTILDVVYEPTMLIQLLANALPQGANFFLNYILFNSSTHAMELVLLGSQLFGHLFFVLPFISKTPRLKLRYTTPWSFPYYYYYPAHILVLVITLTYSVIQPLILTFAVLYFAFALVVYRHQYLYCYLRKYESDGSRHYRRMARYTSDGLLIFQMTVVGILYLKGVLTAATAVLPLIIFTAWAKIRLHALFHDRTKHISSIYDPTASFSHSSSWIDDIWKLSLIKSWYFSGRYEGQEQGNDATSEITTVAIQQPCHKPQQMLDVIHVKYVSG</sequence>